<dbReference type="Pfam" id="PF13568">
    <property type="entry name" value="OMP_b-brl_2"/>
    <property type="match status" value="1"/>
</dbReference>
<accession>A0A3E1NHC9</accession>
<dbReference type="InterPro" id="IPR025665">
    <property type="entry name" value="Beta-barrel_OMP_2"/>
</dbReference>
<dbReference type="OrthoDB" id="1120420at2"/>
<dbReference type="AlphaFoldDB" id="A0A3E1NHC9"/>
<gene>
    <name evidence="3" type="ORF">DXN05_14865</name>
</gene>
<name>A0A3E1NHC9_9BACT</name>
<reference evidence="3 4" key="1">
    <citation type="submission" date="2018-08" db="EMBL/GenBank/DDBJ databases">
        <title>Chitinophagaceae sp. K23C18032701, a novel bacterium isolated from forest soil.</title>
        <authorList>
            <person name="Wang C."/>
        </authorList>
    </citation>
    <scope>NUCLEOTIDE SEQUENCE [LARGE SCALE GENOMIC DNA]</scope>
    <source>
        <strain evidence="3 4">K23C18032701</strain>
    </source>
</reference>
<dbReference type="EMBL" id="QTJU01000005">
    <property type="protein sequence ID" value="RFM27307.1"/>
    <property type="molecule type" value="Genomic_DNA"/>
</dbReference>
<protein>
    <submittedName>
        <fullName evidence="3">PorT family protein</fullName>
    </submittedName>
</protein>
<dbReference type="Proteomes" id="UP000261284">
    <property type="component" value="Unassembled WGS sequence"/>
</dbReference>
<keyword evidence="4" id="KW-1185">Reference proteome</keyword>
<proteinExistence type="predicted"/>
<feature type="chain" id="PRO_5017815307" evidence="1">
    <location>
        <begin position="21"/>
        <end position="236"/>
    </location>
</feature>
<evidence type="ECO:0000313" key="4">
    <source>
        <dbReference type="Proteomes" id="UP000261284"/>
    </source>
</evidence>
<sequence>MKTMILLLVMLTGCCTMAGAQVLISLVFGKKLNTDKLEFGLMVAPGAVSLTGMNGKYKPALDLGLYFNFKVSENLFLHPEAIPKSAFGTKQLPVYATGNANIDTLFGNGYVQKNIKGISLPLLIHYRIKGLLFAELGPQVDWLLKTKDVFKTETNGNPLNYTINTNHSVTHFGIGAVAGLAYKLRKDKGLGIGIRYCFGMTDMIKNVSGSQRSQAWFCTISIPIGAGAAKNTTNTH</sequence>
<feature type="signal peptide" evidence="1">
    <location>
        <begin position="1"/>
        <end position="20"/>
    </location>
</feature>
<feature type="domain" description="Outer membrane protein beta-barrel" evidence="2">
    <location>
        <begin position="64"/>
        <end position="204"/>
    </location>
</feature>
<organism evidence="3 4">
    <name type="scientific">Deminuibacter soli</name>
    <dbReference type="NCBI Taxonomy" id="2291815"/>
    <lineage>
        <taxon>Bacteria</taxon>
        <taxon>Pseudomonadati</taxon>
        <taxon>Bacteroidota</taxon>
        <taxon>Chitinophagia</taxon>
        <taxon>Chitinophagales</taxon>
        <taxon>Chitinophagaceae</taxon>
        <taxon>Deminuibacter</taxon>
    </lineage>
</organism>
<dbReference type="RefSeq" id="WP_116848064.1">
    <property type="nucleotide sequence ID" value="NZ_QTJU01000005.1"/>
</dbReference>
<evidence type="ECO:0000313" key="3">
    <source>
        <dbReference type="EMBL" id="RFM27307.1"/>
    </source>
</evidence>
<keyword evidence="1" id="KW-0732">Signal</keyword>
<comment type="caution">
    <text evidence="3">The sequence shown here is derived from an EMBL/GenBank/DDBJ whole genome shotgun (WGS) entry which is preliminary data.</text>
</comment>
<evidence type="ECO:0000256" key="1">
    <source>
        <dbReference type="SAM" id="SignalP"/>
    </source>
</evidence>
<evidence type="ECO:0000259" key="2">
    <source>
        <dbReference type="Pfam" id="PF13568"/>
    </source>
</evidence>